<dbReference type="GO" id="GO:0005737">
    <property type="term" value="C:cytoplasm"/>
    <property type="evidence" value="ECO:0007669"/>
    <property type="project" value="TreeGrafter"/>
</dbReference>
<reference evidence="5" key="1">
    <citation type="journal article" date="2023" name="Commun. Biol.">
        <title>Genome analysis of Parmales, the sister group of diatoms, reveals the evolutionary specialization of diatoms from phago-mixotrophs to photoautotrophs.</title>
        <authorList>
            <person name="Ban H."/>
            <person name="Sato S."/>
            <person name="Yoshikawa S."/>
            <person name="Yamada K."/>
            <person name="Nakamura Y."/>
            <person name="Ichinomiya M."/>
            <person name="Sato N."/>
            <person name="Blanc-Mathieu R."/>
            <person name="Endo H."/>
            <person name="Kuwata A."/>
            <person name="Ogata H."/>
        </authorList>
    </citation>
    <scope>NUCLEOTIDE SEQUENCE [LARGE SCALE GENOMIC DNA]</scope>
    <source>
        <strain evidence="5">NIES 3700</strain>
    </source>
</reference>
<accession>A0A9W7CNT0</accession>
<dbReference type="EMBL" id="BRXW01000120">
    <property type="protein sequence ID" value="GMI08176.1"/>
    <property type="molecule type" value="Genomic_DNA"/>
</dbReference>
<feature type="active site" description="Proton donor/acceptor" evidence="1">
    <location>
        <position position="242"/>
    </location>
</feature>
<dbReference type="Gene3D" id="3.40.50.1240">
    <property type="entry name" value="Phosphoglycerate mutase-like"/>
    <property type="match status" value="1"/>
</dbReference>
<dbReference type="SMART" id="SM00855">
    <property type="entry name" value="PGAM"/>
    <property type="match status" value="1"/>
</dbReference>
<evidence type="ECO:0000256" key="3">
    <source>
        <dbReference type="SAM" id="SignalP"/>
    </source>
</evidence>
<evidence type="ECO:0000313" key="4">
    <source>
        <dbReference type="EMBL" id="GMI08176.1"/>
    </source>
</evidence>
<dbReference type="Pfam" id="PF00300">
    <property type="entry name" value="His_Phos_1"/>
    <property type="match status" value="1"/>
</dbReference>
<dbReference type="AlphaFoldDB" id="A0A9W7CNT0"/>
<gene>
    <name evidence="4" type="ORF">TrLO_g5012</name>
</gene>
<feature type="chain" id="PRO_5040725478" evidence="3">
    <location>
        <begin position="22"/>
        <end position="351"/>
    </location>
</feature>
<dbReference type="CDD" id="cd07067">
    <property type="entry name" value="HP_PGM_like"/>
    <property type="match status" value="1"/>
</dbReference>
<dbReference type="OrthoDB" id="354304at2759"/>
<evidence type="ECO:0000256" key="1">
    <source>
        <dbReference type="PIRSR" id="PIRSR613078-1"/>
    </source>
</evidence>
<feature type="active site" description="Tele-phosphohistidine intermediate" evidence="1">
    <location>
        <position position="167"/>
    </location>
</feature>
<feature type="signal peptide" evidence="3">
    <location>
        <begin position="1"/>
        <end position="21"/>
    </location>
</feature>
<proteinExistence type="predicted"/>
<dbReference type="InterPro" id="IPR013078">
    <property type="entry name" value="His_Pase_superF_clade-1"/>
</dbReference>
<protein>
    <submittedName>
        <fullName evidence="4">Uncharacterized protein</fullName>
    </submittedName>
</protein>
<organism evidence="4 5">
    <name type="scientific">Triparma laevis f. longispina</name>
    <dbReference type="NCBI Taxonomy" id="1714387"/>
    <lineage>
        <taxon>Eukaryota</taxon>
        <taxon>Sar</taxon>
        <taxon>Stramenopiles</taxon>
        <taxon>Ochrophyta</taxon>
        <taxon>Bolidophyceae</taxon>
        <taxon>Parmales</taxon>
        <taxon>Triparmaceae</taxon>
        <taxon>Triparma</taxon>
    </lineage>
</organism>
<dbReference type="InterPro" id="IPR050275">
    <property type="entry name" value="PGM_Phosphatase"/>
</dbReference>
<evidence type="ECO:0000256" key="2">
    <source>
        <dbReference type="PIRSR" id="PIRSR613078-2"/>
    </source>
</evidence>
<evidence type="ECO:0000313" key="5">
    <source>
        <dbReference type="Proteomes" id="UP001165122"/>
    </source>
</evidence>
<feature type="binding site" evidence="2">
    <location>
        <begin position="242"/>
        <end position="245"/>
    </location>
    <ligand>
        <name>substrate</name>
    </ligand>
</feature>
<feature type="binding site" evidence="2">
    <location>
        <begin position="166"/>
        <end position="173"/>
    </location>
    <ligand>
        <name>substrate</name>
    </ligand>
</feature>
<sequence length="351" mass="37844">MMDFRILFVTLFLILLPSADMFQLTMSDSVGIKAGSRFEPLSTSTQLSANTSRGPNRRVLWSRFGNQTTSTQLSANTDGGPSRRTLIIGASSALGFKLATGAVVYKAVTNKPYASFDDLLSSESFPALESSAQTEAANLASTLPPVAPILLPPKVNPTDTRLVIVRHGQTYMNRLHVCRGQRIDDSLDPVGKFQAQRTATALSKIQFDANGFYSSNLARSKETLNVLSASLGPPQSSPLLNEVDYGELEGLQNLKPICSAPFGEHFNGESIAAVNNRVDDALNFLISNNQGKTVLAVSHGAFITALLHKIAPDRSLTDFLFLSNCSVNVIDISKDGKATIKLVNECSHLKP</sequence>
<dbReference type="Proteomes" id="UP001165122">
    <property type="component" value="Unassembled WGS sequence"/>
</dbReference>
<keyword evidence="5" id="KW-1185">Reference proteome</keyword>
<keyword evidence="3" id="KW-0732">Signal</keyword>
<dbReference type="SUPFAM" id="SSF53254">
    <property type="entry name" value="Phosphoglycerate mutase-like"/>
    <property type="match status" value="1"/>
</dbReference>
<dbReference type="InterPro" id="IPR029033">
    <property type="entry name" value="His_PPase_superfam"/>
</dbReference>
<dbReference type="PANTHER" id="PTHR48100">
    <property type="entry name" value="BROAD-SPECIFICITY PHOSPHATASE YOR283W-RELATED"/>
    <property type="match status" value="1"/>
</dbReference>
<dbReference type="GO" id="GO:0016791">
    <property type="term" value="F:phosphatase activity"/>
    <property type="evidence" value="ECO:0007669"/>
    <property type="project" value="TreeGrafter"/>
</dbReference>
<comment type="caution">
    <text evidence="4">The sequence shown here is derived from an EMBL/GenBank/DDBJ whole genome shotgun (WGS) entry which is preliminary data.</text>
</comment>
<dbReference type="PANTHER" id="PTHR48100:SF1">
    <property type="entry name" value="HISTIDINE PHOSPHATASE FAMILY PROTEIN-RELATED"/>
    <property type="match status" value="1"/>
</dbReference>
<name>A0A9W7CNT0_9STRA</name>
<feature type="binding site" evidence="2">
    <location>
        <position position="219"/>
    </location>
    <ligand>
        <name>substrate</name>
    </ligand>
</feature>